<protein>
    <submittedName>
        <fullName evidence="2">Uncharacterized protein</fullName>
    </submittedName>
</protein>
<name>A0A1I8BUL4_MELHA</name>
<sequence length="128" mass="15232">MKFSFFELSILINILNKFNLKDIVNDQKHDLNEIFSEYISQHTAKSEQIVGKLKEICVYYDVMLDQLPKANFNTDENDIKLDIIKYRLKTLINEHKYNILERWGIIVNHGLSDEEKCSEAFEQLETFR</sequence>
<dbReference type="AlphaFoldDB" id="A0A1I8BUL4"/>
<keyword evidence="1" id="KW-1185">Reference proteome</keyword>
<evidence type="ECO:0000313" key="2">
    <source>
        <dbReference type="WBParaSite" id="MhA1_Contig621.frz3.gene6"/>
    </source>
</evidence>
<reference evidence="2" key="1">
    <citation type="submission" date="2016-11" db="UniProtKB">
        <authorList>
            <consortium name="WormBaseParasite"/>
        </authorList>
    </citation>
    <scope>IDENTIFICATION</scope>
</reference>
<proteinExistence type="predicted"/>
<evidence type="ECO:0000313" key="1">
    <source>
        <dbReference type="Proteomes" id="UP000095281"/>
    </source>
</evidence>
<dbReference type="WBParaSite" id="MhA1_Contig621.frz3.gene6">
    <property type="protein sequence ID" value="MhA1_Contig621.frz3.gene6"/>
    <property type="gene ID" value="MhA1_Contig621.frz3.gene6"/>
</dbReference>
<organism evidence="1 2">
    <name type="scientific">Meloidogyne hapla</name>
    <name type="common">Root-knot nematode worm</name>
    <dbReference type="NCBI Taxonomy" id="6305"/>
    <lineage>
        <taxon>Eukaryota</taxon>
        <taxon>Metazoa</taxon>
        <taxon>Ecdysozoa</taxon>
        <taxon>Nematoda</taxon>
        <taxon>Chromadorea</taxon>
        <taxon>Rhabditida</taxon>
        <taxon>Tylenchina</taxon>
        <taxon>Tylenchomorpha</taxon>
        <taxon>Tylenchoidea</taxon>
        <taxon>Meloidogynidae</taxon>
        <taxon>Meloidogyninae</taxon>
        <taxon>Meloidogyne</taxon>
    </lineage>
</organism>
<accession>A0A1I8BUL4</accession>
<dbReference type="Proteomes" id="UP000095281">
    <property type="component" value="Unplaced"/>
</dbReference>